<dbReference type="InterPro" id="IPR052715">
    <property type="entry name" value="RAYT_transposase"/>
</dbReference>
<dbReference type="Proteomes" id="UP000306196">
    <property type="component" value="Unassembled WGS sequence"/>
</dbReference>
<dbReference type="AlphaFoldDB" id="A0A5R8KCY6"/>
<evidence type="ECO:0000259" key="1">
    <source>
        <dbReference type="SMART" id="SM01321"/>
    </source>
</evidence>
<dbReference type="Pfam" id="PF01797">
    <property type="entry name" value="Y1_Tnp"/>
    <property type="match status" value="1"/>
</dbReference>
<comment type="caution">
    <text evidence="2">The sequence shown here is derived from an EMBL/GenBank/DDBJ whole genome shotgun (WGS) entry which is preliminary data.</text>
</comment>
<proteinExistence type="predicted"/>
<accession>A0A5R8KCY6</accession>
<dbReference type="PANTHER" id="PTHR36966">
    <property type="entry name" value="REP-ASSOCIATED TYROSINE TRANSPOSASE"/>
    <property type="match status" value="1"/>
</dbReference>
<dbReference type="SUPFAM" id="SSF143422">
    <property type="entry name" value="Transposase IS200-like"/>
    <property type="match status" value="1"/>
</dbReference>
<dbReference type="GO" id="GO:0004803">
    <property type="term" value="F:transposase activity"/>
    <property type="evidence" value="ECO:0007669"/>
    <property type="project" value="InterPro"/>
</dbReference>
<keyword evidence="3" id="KW-1185">Reference proteome</keyword>
<feature type="domain" description="Transposase IS200-like" evidence="1">
    <location>
        <begin position="29"/>
        <end position="192"/>
    </location>
</feature>
<dbReference type="InterPro" id="IPR036515">
    <property type="entry name" value="Transposase_17_sf"/>
</dbReference>
<evidence type="ECO:0000313" key="3">
    <source>
        <dbReference type="Proteomes" id="UP000306196"/>
    </source>
</evidence>
<reference evidence="2 3" key="1">
    <citation type="submission" date="2019-05" db="EMBL/GenBank/DDBJ databases">
        <title>Verrucobacter flavum gen. nov., sp. nov. a new member of the family Verrucomicrobiaceae.</title>
        <authorList>
            <person name="Szuroczki S."/>
            <person name="Abbaszade G."/>
            <person name="Szabo A."/>
            <person name="Felfoldi T."/>
            <person name="Schumann P."/>
            <person name="Boka K."/>
            <person name="Keki Z."/>
            <person name="Toumi M."/>
            <person name="Toth E."/>
        </authorList>
    </citation>
    <scope>NUCLEOTIDE SEQUENCE [LARGE SCALE GENOMIC DNA]</scope>
    <source>
        <strain evidence="2 3">MG-N-17</strain>
    </source>
</reference>
<protein>
    <recommendedName>
        <fullName evidence="1">Transposase IS200-like domain-containing protein</fullName>
    </recommendedName>
</protein>
<dbReference type="SMART" id="SM01321">
    <property type="entry name" value="Y1_Tnp"/>
    <property type="match status" value="1"/>
</dbReference>
<evidence type="ECO:0000313" key="2">
    <source>
        <dbReference type="EMBL" id="TLD70174.1"/>
    </source>
</evidence>
<dbReference type="EMBL" id="VAUV01000009">
    <property type="protein sequence ID" value="TLD70174.1"/>
    <property type="molecule type" value="Genomic_DNA"/>
</dbReference>
<dbReference type="GO" id="GO:0043565">
    <property type="term" value="F:sequence-specific DNA binding"/>
    <property type="evidence" value="ECO:0007669"/>
    <property type="project" value="TreeGrafter"/>
</dbReference>
<dbReference type="Gene3D" id="3.30.70.1290">
    <property type="entry name" value="Transposase IS200-like"/>
    <property type="match status" value="1"/>
</dbReference>
<dbReference type="PANTHER" id="PTHR36966:SF1">
    <property type="entry name" value="REP-ASSOCIATED TYROSINE TRANSPOSASE"/>
    <property type="match status" value="1"/>
</dbReference>
<organism evidence="2 3">
    <name type="scientific">Phragmitibacter flavus</name>
    <dbReference type="NCBI Taxonomy" id="2576071"/>
    <lineage>
        <taxon>Bacteria</taxon>
        <taxon>Pseudomonadati</taxon>
        <taxon>Verrucomicrobiota</taxon>
        <taxon>Verrucomicrobiia</taxon>
        <taxon>Verrucomicrobiales</taxon>
        <taxon>Verrucomicrobiaceae</taxon>
        <taxon>Phragmitibacter</taxon>
    </lineage>
</organism>
<dbReference type="OrthoDB" id="9794403at2"/>
<dbReference type="InterPro" id="IPR002686">
    <property type="entry name" value="Transposase_17"/>
</dbReference>
<sequence length="216" mass="24986">MKELPPLAFLNSSIEPVERSRNRLPHWQREGMFYFVTFRLADSLPKEVMQKLDDHRLAMLASYRKMMTPDVEQVVQRAFTRKLERLLDQNLGSCRLRDEGVSLMVANALGYFEGSLCRQVAWVIMPNHVHVLFQLLAGQVIGNLVGSWKSYTARLMNEVNGEVGAVWQKDYFDRAIRDEKHLANCVRYIRRNPAKAGLRDGEYRIWEGELAKGMGE</sequence>
<dbReference type="GO" id="GO:0006313">
    <property type="term" value="P:DNA transposition"/>
    <property type="evidence" value="ECO:0007669"/>
    <property type="project" value="InterPro"/>
</dbReference>
<name>A0A5R8KCY6_9BACT</name>
<gene>
    <name evidence="2" type="ORF">FEM03_13355</name>
</gene>